<accession>A0ABS4KJC2</accession>
<dbReference type="Proteomes" id="UP001314903">
    <property type="component" value="Unassembled WGS sequence"/>
</dbReference>
<evidence type="ECO:0000313" key="2">
    <source>
        <dbReference type="Proteomes" id="UP001314903"/>
    </source>
</evidence>
<sequence length="176" mass="20842">MIKTIKVNLEVMESMLYFWQATKDREKVGEAYIMSIADKNEMKEIYEDDFTSESVRLVLSAISNREILNSTNKKERKFWNNNMWMMEDMDYMNLMLAPLKTLNLDSIKDNLKNIDTNAEELEVVFVPGHHDVYKVSKNKLIINFFRVKPDLFDESVITIEDKEIKAFIEEKLKEII</sequence>
<gene>
    <name evidence="1" type="ORF">J2Z35_001682</name>
</gene>
<reference evidence="1 2" key="1">
    <citation type="submission" date="2021-03" db="EMBL/GenBank/DDBJ databases">
        <title>Genomic Encyclopedia of Type Strains, Phase IV (KMG-IV): sequencing the most valuable type-strain genomes for metagenomic binning, comparative biology and taxonomic classification.</title>
        <authorList>
            <person name="Goeker M."/>
        </authorList>
    </citation>
    <scope>NUCLEOTIDE SEQUENCE [LARGE SCALE GENOMIC DNA]</scope>
    <source>
        <strain evidence="1 2">DSM 27512</strain>
    </source>
</reference>
<name>A0ABS4KJC2_9FIRM</name>
<organism evidence="1 2">
    <name type="scientific">Acetoanaerobium pronyense</name>
    <dbReference type="NCBI Taxonomy" id="1482736"/>
    <lineage>
        <taxon>Bacteria</taxon>
        <taxon>Bacillati</taxon>
        <taxon>Bacillota</taxon>
        <taxon>Clostridia</taxon>
        <taxon>Peptostreptococcales</taxon>
        <taxon>Filifactoraceae</taxon>
        <taxon>Acetoanaerobium</taxon>
    </lineage>
</organism>
<evidence type="ECO:0000313" key="1">
    <source>
        <dbReference type="EMBL" id="MBP2027884.1"/>
    </source>
</evidence>
<comment type="caution">
    <text evidence="1">The sequence shown here is derived from an EMBL/GenBank/DDBJ whole genome shotgun (WGS) entry which is preliminary data.</text>
</comment>
<dbReference type="EMBL" id="JAGGLI010000017">
    <property type="protein sequence ID" value="MBP2027884.1"/>
    <property type="molecule type" value="Genomic_DNA"/>
</dbReference>
<proteinExistence type="predicted"/>
<dbReference type="RefSeq" id="WP_209660945.1">
    <property type="nucleotide sequence ID" value="NZ_JAGGLI010000017.1"/>
</dbReference>
<protein>
    <submittedName>
        <fullName evidence="1">Uncharacterized protein</fullName>
    </submittedName>
</protein>
<keyword evidence="2" id="KW-1185">Reference proteome</keyword>